<gene>
    <name evidence="2" type="ORF">VL20_4146</name>
</gene>
<evidence type="ECO:0000313" key="2">
    <source>
        <dbReference type="EMBL" id="AKV69090.1"/>
    </source>
</evidence>
<dbReference type="Proteomes" id="UP000068167">
    <property type="component" value="Chromosome"/>
</dbReference>
<reference evidence="2 3" key="1">
    <citation type="journal article" date="2016" name="Stand. Genomic Sci.">
        <title>Complete genome sequence and genomic characterization of Microcystis panniformis FACHB 1757 by third-generation sequencing.</title>
        <authorList>
            <person name="Zhang J.Y."/>
            <person name="Guan R."/>
            <person name="Zhang H.J."/>
            <person name="Li H."/>
            <person name="Xiao P."/>
            <person name="Yu G.L."/>
            <person name="Du L."/>
            <person name="Cao D.M."/>
            <person name="Zhu B.C."/>
            <person name="Li R.H."/>
            <person name="Lu Z.H."/>
        </authorList>
    </citation>
    <scope>NUCLEOTIDE SEQUENCE [LARGE SCALE GENOMIC DNA]</scope>
    <source>
        <strain evidence="2 3">FACHB-1757</strain>
    </source>
</reference>
<protein>
    <submittedName>
        <fullName evidence="2">Signal peptidase II</fullName>
    </submittedName>
</protein>
<feature type="domain" description="Polymerase beta nucleotidyltransferase" evidence="1">
    <location>
        <begin position="41"/>
        <end position="112"/>
    </location>
</feature>
<dbReference type="PATRIC" id="fig|1638788.3.peg.4175"/>
<dbReference type="Pfam" id="PF18765">
    <property type="entry name" value="Polbeta"/>
    <property type="match status" value="1"/>
</dbReference>
<organism evidence="2 3">
    <name type="scientific">Microcystis panniformis FACHB-1757</name>
    <dbReference type="NCBI Taxonomy" id="1638788"/>
    <lineage>
        <taxon>Bacteria</taxon>
        <taxon>Bacillati</taxon>
        <taxon>Cyanobacteriota</taxon>
        <taxon>Cyanophyceae</taxon>
        <taxon>Oscillatoriophycideae</taxon>
        <taxon>Chroococcales</taxon>
        <taxon>Microcystaceae</taxon>
        <taxon>Microcystis</taxon>
    </lineage>
</organism>
<dbReference type="CDD" id="cd05403">
    <property type="entry name" value="NT_KNTase_like"/>
    <property type="match status" value="1"/>
</dbReference>
<sequence>MSAFPTPELDKILKEKDIQREQQRQTLLAKTQQWLHENAVKYGINRAYIFGSVTRPYKFHPGSDVDIAVENINPALHFEAISILSYYLGREVDIILLKNCHFAHRIREEGILWTTDN</sequence>
<dbReference type="Gene3D" id="3.30.460.10">
    <property type="entry name" value="Beta Polymerase, domain 2"/>
    <property type="match status" value="1"/>
</dbReference>
<evidence type="ECO:0000259" key="1">
    <source>
        <dbReference type="Pfam" id="PF18765"/>
    </source>
</evidence>
<dbReference type="PIRSF" id="PIRSF020217">
    <property type="entry name" value="UCP020217"/>
    <property type="match status" value="1"/>
</dbReference>
<dbReference type="SUPFAM" id="SSF81301">
    <property type="entry name" value="Nucleotidyltransferase"/>
    <property type="match status" value="1"/>
</dbReference>
<dbReference type="InterPro" id="IPR024700">
    <property type="entry name" value="UCP020217"/>
</dbReference>
<proteinExistence type="predicted"/>
<dbReference type="AlphaFoldDB" id="A0A0K1S4V6"/>
<dbReference type="EMBL" id="CP011339">
    <property type="protein sequence ID" value="AKV69090.1"/>
    <property type="molecule type" value="Genomic_DNA"/>
</dbReference>
<dbReference type="InterPro" id="IPR043519">
    <property type="entry name" value="NT_sf"/>
</dbReference>
<keyword evidence="3" id="KW-1185">Reference proteome</keyword>
<dbReference type="KEGG" id="mpk:VL20_4146"/>
<evidence type="ECO:0000313" key="3">
    <source>
        <dbReference type="Proteomes" id="UP000068167"/>
    </source>
</evidence>
<accession>A0A0K1S4V6</accession>
<dbReference type="RefSeq" id="WP_004159488.1">
    <property type="nucleotide sequence ID" value="NZ_CP011339.1"/>
</dbReference>
<dbReference type="InterPro" id="IPR041633">
    <property type="entry name" value="Polbeta"/>
</dbReference>
<name>A0A0K1S4V6_9CHRO</name>